<proteinExistence type="predicted"/>
<gene>
    <name evidence="3" type="ORF">DdX_09888</name>
</gene>
<dbReference type="AlphaFoldDB" id="A0AAD4N1Y4"/>
<dbReference type="EMBL" id="JAKKPZ010000020">
    <property type="protein sequence ID" value="KAI1711927.1"/>
    <property type="molecule type" value="Genomic_DNA"/>
</dbReference>
<evidence type="ECO:0000313" key="3">
    <source>
        <dbReference type="EMBL" id="KAI1711927.1"/>
    </source>
</evidence>
<keyword evidence="2" id="KW-0732">Signal</keyword>
<dbReference type="Proteomes" id="UP001201812">
    <property type="component" value="Unassembled WGS sequence"/>
</dbReference>
<feature type="chain" id="PRO_5042110541" evidence="2">
    <location>
        <begin position="27"/>
        <end position="492"/>
    </location>
</feature>
<protein>
    <submittedName>
        <fullName evidence="3">Uncharacterized protein</fullName>
    </submittedName>
</protein>
<evidence type="ECO:0000313" key="4">
    <source>
        <dbReference type="Proteomes" id="UP001201812"/>
    </source>
</evidence>
<comment type="caution">
    <text evidence="3">The sequence shown here is derived from an EMBL/GenBank/DDBJ whole genome shotgun (WGS) entry which is preliminary data.</text>
</comment>
<evidence type="ECO:0000256" key="1">
    <source>
        <dbReference type="SAM" id="MobiDB-lite"/>
    </source>
</evidence>
<reference evidence="3" key="1">
    <citation type="submission" date="2022-01" db="EMBL/GenBank/DDBJ databases">
        <title>Genome Sequence Resource for Two Populations of Ditylenchus destructor, the Migratory Endoparasitic Phytonematode.</title>
        <authorList>
            <person name="Zhang H."/>
            <person name="Lin R."/>
            <person name="Xie B."/>
        </authorList>
    </citation>
    <scope>NUCLEOTIDE SEQUENCE</scope>
    <source>
        <strain evidence="3">BazhouSP</strain>
    </source>
</reference>
<accession>A0AAD4N1Y4</accession>
<feature type="signal peptide" evidence="2">
    <location>
        <begin position="1"/>
        <end position="26"/>
    </location>
</feature>
<organism evidence="3 4">
    <name type="scientific">Ditylenchus destructor</name>
    <dbReference type="NCBI Taxonomy" id="166010"/>
    <lineage>
        <taxon>Eukaryota</taxon>
        <taxon>Metazoa</taxon>
        <taxon>Ecdysozoa</taxon>
        <taxon>Nematoda</taxon>
        <taxon>Chromadorea</taxon>
        <taxon>Rhabditida</taxon>
        <taxon>Tylenchina</taxon>
        <taxon>Tylenchomorpha</taxon>
        <taxon>Sphaerularioidea</taxon>
        <taxon>Anguinidae</taxon>
        <taxon>Anguininae</taxon>
        <taxon>Ditylenchus</taxon>
    </lineage>
</organism>
<keyword evidence="4" id="KW-1185">Reference proteome</keyword>
<evidence type="ECO:0000256" key="2">
    <source>
        <dbReference type="SAM" id="SignalP"/>
    </source>
</evidence>
<sequence>MDGTRRHFTIFLFFLDILLRSDYAQAAQCVTCASPVLQQNWVATGFPMLKNGTLAFDSDCNLLSKSSEFVADCAGGICVEMLVVAAGQYAVVRGCHQTLMGGYKDNVATEKATEDCNFGNSYQEANASDCVACLRFDHEGDCHPDSRETCQGSWCTKSIGHLNGREVEMRGCSSINPLGGPSCVRVQMDNIIQPMSEQKLVQGTTVHPELLSQNDSRAPLCSEAARDSLVECLIDYGKTATKQGLYKNITQLVDVFQREKPPCTEFWKLFRCGRFKVDCFSTLMYPIPKAQRSNTTERDLLRTVMHFMLTFARCNEMNAELELKGCFSKYFPNSTSCNKDNAGYVGACREKYFNCRMEEVQKACGNESKLSWRAKYTLCELIVYRVGGECTVHERCNKTAMLMSHANISIALSQLNKLAKFHARQSGAEGDMASGNPDFSGILGFSEGQNWPCPAVSRASDSSFCSSSQANLGYTPRSGRGAKNAPALPDPI</sequence>
<feature type="region of interest" description="Disordered" evidence="1">
    <location>
        <begin position="465"/>
        <end position="492"/>
    </location>
</feature>
<name>A0AAD4N1Y4_9BILA</name>